<dbReference type="Proteomes" id="UP001161409">
    <property type="component" value="Unassembled WGS sequence"/>
</dbReference>
<evidence type="ECO:0000259" key="3">
    <source>
        <dbReference type="PROSITE" id="PS50937"/>
    </source>
</evidence>
<sequence length="137" mass="15909">MEDVFYSITDLAEEFGVTSRTIRFYEDKGLVTPRRDGLTRIYSRSDRARLKLILRGRRLGFSLQDIKKMIDLYDPENDSMEQLKYTKQKCEEQLEKLKVQREDINEAIAELEEGLSDMQEYMARGGAEGGAFVKKLA</sequence>
<reference evidence="4" key="1">
    <citation type="journal article" date="2014" name="Int. J. Syst. Evol. Microbiol.">
        <title>Complete genome of a new Firmicutes species belonging to the dominant human colonic microbiota ('Ruminococcus bicirculans') reveals two chromosomes and a selective capacity to utilize plant glucans.</title>
        <authorList>
            <consortium name="NISC Comparative Sequencing Program"/>
            <person name="Wegmann U."/>
            <person name="Louis P."/>
            <person name="Goesmann A."/>
            <person name="Henrissat B."/>
            <person name="Duncan S.H."/>
            <person name="Flint H.J."/>
        </authorList>
    </citation>
    <scope>NUCLEOTIDE SEQUENCE</scope>
    <source>
        <strain evidence="4">NBRC 103408</strain>
    </source>
</reference>
<dbReference type="Pfam" id="PF13411">
    <property type="entry name" value="MerR_1"/>
    <property type="match status" value="1"/>
</dbReference>
<dbReference type="InterPro" id="IPR009061">
    <property type="entry name" value="DNA-bd_dom_put_sf"/>
</dbReference>
<organism evidence="4 5">
    <name type="scientific">Sneathiella chinensis</name>
    <dbReference type="NCBI Taxonomy" id="349750"/>
    <lineage>
        <taxon>Bacteria</taxon>
        <taxon>Pseudomonadati</taxon>
        <taxon>Pseudomonadota</taxon>
        <taxon>Alphaproteobacteria</taxon>
        <taxon>Sneathiellales</taxon>
        <taxon>Sneathiellaceae</taxon>
        <taxon>Sneathiella</taxon>
    </lineage>
</organism>
<keyword evidence="2" id="KW-0175">Coiled coil</keyword>
<dbReference type="PROSITE" id="PS50937">
    <property type="entry name" value="HTH_MERR_2"/>
    <property type="match status" value="1"/>
</dbReference>
<gene>
    <name evidence="4" type="ORF">GCM10007924_07010</name>
</gene>
<feature type="domain" description="HTH merR-type" evidence="3">
    <location>
        <begin position="5"/>
        <end position="72"/>
    </location>
</feature>
<dbReference type="PANTHER" id="PTHR30204">
    <property type="entry name" value="REDOX-CYCLING DRUG-SENSING TRANSCRIPTIONAL ACTIVATOR SOXR"/>
    <property type="match status" value="1"/>
</dbReference>
<evidence type="ECO:0000256" key="1">
    <source>
        <dbReference type="ARBA" id="ARBA00023125"/>
    </source>
</evidence>
<dbReference type="RefSeq" id="WP_169559478.1">
    <property type="nucleotide sequence ID" value="NZ_BSNF01000001.1"/>
</dbReference>
<feature type="coiled-coil region" evidence="2">
    <location>
        <begin position="80"/>
        <end position="124"/>
    </location>
</feature>
<keyword evidence="1" id="KW-0238">DNA-binding</keyword>
<comment type="caution">
    <text evidence="4">The sequence shown here is derived from an EMBL/GenBank/DDBJ whole genome shotgun (WGS) entry which is preliminary data.</text>
</comment>
<evidence type="ECO:0000313" key="4">
    <source>
        <dbReference type="EMBL" id="GLQ05480.1"/>
    </source>
</evidence>
<keyword evidence="5" id="KW-1185">Reference proteome</keyword>
<dbReference type="SUPFAM" id="SSF46955">
    <property type="entry name" value="Putative DNA-binding domain"/>
    <property type="match status" value="1"/>
</dbReference>
<dbReference type="SMART" id="SM00422">
    <property type="entry name" value="HTH_MERR"/>
    <property type="match status" value="1"/>
</dbReference>
<evidence type="ECO:0000256" key="2">
    <source>
        <dbReference type="SAM" id="Coils"/>
    </source>
</evidence>
<dbReference type="InterPro" id="IPR000551">
    <property type="entry name" value="MerR-type_HTH_dom"/>
</dbReference>
<proteinExistence type="predicted"/>
<evidence type="ECO:0000313" key="5">
    <source>
        <dbReference type="Proteomes" id="UP001161409"/>
    </source>
</evidence>
<dbReference type="EMBL" id="BSNF01000001">
    <property type="protein sequence ID" value="GLQ05480.1"/>
    <property type="molecule type" value="Genomic_DNA"/>
</dbReference>
<accession>A0ABQ5U1D8</accession>
<dbReference type="CDD" id="cd04776">
    <property type="entry name" value="HTH_GnyR"/>
    <property type="match status" value="1"/>
</dbReference>
<reference evidence="4" key="2">
    <citation type="submission" date="2023-01" db="EMBL/GenBank/DDBJ databases">
        <title>Draft genome sequence of Sneathiella chinensis strain NBRC 103408.</title>
        <authorList>
            <person name="Sun Q."/>
            <person name="Mori K."/>
        </authorList>
    </citation>
    <scope>NUCLEOTIDE SEQUENCE</scope>
    <source>
        <strain evidence="4">NBRC 103408</strain>
    </source>
</reference>
<name>A0ABQ5U1D8_9PROT</name>
<dbReference type="PANTHER" id="PTHR30204:SF58">
    <property type="entry name" value="HTH-TYPE TRANSCRIPTIONAL REGULATOR YFMP"/>
    <property type="match status" value="1"/>
</dbReference>
<dbReference type="Gene3D" id="1.10.1660.10">
    <property type="match status" value="1"/>
</dbReference>
<dbReference type="InterPro" id="IPR047057">
    <property type="entry name" value="MerR_fam"/>
</dbReference>
<protein>
    <submittedName>
        <fullName evidence="4">Transcriptional regulator</fullName>
    </submittedName>
</protein>